<dbReference type="GeneID" id="116200691"/>
<dbReference type="InterPro" id="IPR025322">
    <property type="entry name" value="PADRE_dom"/>
</dbReference>
<keyword evidence="5" id="KW-1185">Reference proteome</keyword>
<evidence type="ECO:0000313" key="2">
    <source>
        <dbReference type="EMBL" id="OWM89677.1"/>
    </source>
</evidence>
<dbReference type="Pfam" id="PF14009">
    <property type="entry name" value="PADRE"/>
    <property type="match status" value="1"/>
</dbReference>
<reference evidence="2" key="2">
    <citation type="submission" date="2017-06" db="EMBL/GenBank/DDBJ databases">
        <title>The pomegranate genome and the genomics of punicalagin biosynthesis.</title>
        <authorList>
            <person name="Xu C."/>
        </authorList>
    </citation>
    <scope>NUCLEOTIDE SEQUENCE [LARGE SCALE GENOMIC DNA]</scope>
    <source>
        <tissue evidence="2">Fresh leaf</tissue>
    </source>
</reference>
<reference evidence="3 5" key="3">
    <citation type="submission" date="2017-11" db="EMBL/GenBank/DDBJ databases">
        <title>De-novo sequencing of pomegranate (Punica granatum L.) genome.</title>
        <authorList>
            <person name="Akparov Z."/>
            <person name="Amiraslanov A."/>
            <person name="Hajiyeva S."/>
            <person name="Abbasov M."/>
            <person name="Kaur K."/>
            <person name="Hamwieh A."/>
            <person name="Solovyev V."/>
            <person name="Salamov A."/>
            <person name="Braich B."/>
            <person name="Kosarev P."/>
            <person name="Mahmoud A."/>
            <person name="Hajiyev E."/>
            <person name="Babayeva S."/>
            <person name="Izzatullayeva V."/>
            <person name="Mammadov A."/>
            <person name="Mammadov A."/>
            <person name="Sharifova S."/>
            <person name="Ojaghi J."/>
            <person name="Eynullazada K."/>
            <person name="Bayramov B."/>
            <person name="Abdulazimova A."/>
            <person name="Shahmuradov I."/>
        </authorList>
    </citation>
    <scope>NUCLEOTIDE SEQUENCE [LARGE SCALE GENOMIC DNA]</scope>
    <source>
        <strain evidence="3">AG2017</strain>
        <strain evidence="5">cv. AG2017</strain>
        <tissue evidence="3">Leaf</tissue>
    </source>
</reference>
<sequence length="217" mass="24550">MLKRCGLLSGLIRVSSRGSTINPRRELSVAGSFSLDVSLQFTDSSLSSQLKDVSVRIIHAGGREELYQYSVSAAQLMEKYPGMCVARPEVFKNPYESILGENDKLLVGHKYYIIPSTTVKKLKRRYQARRREKEDAKDIKQGGRKGRLPEGDGIDDFSEESVCSAKDFYVSKEKWSKCSLKKKKMRKKPFVPPIQKARTVRSLAWEPSLTSVQEISP</sequence>
<feature type="region of interest" description="Disordered" evidence="1">
    <location>
        <begin position="125"/>
        <end position="153"/>
    </location>
</feature>
<protein>
    <submittedName>
        <fullName evidence="2">Uncharacterized protein</fullName>
    </submittedName>
</protein>
<evidence type="ECO:0000256" key="1">
    <source>
        <dbReference type="SAM" id="MobiDB-lite"/>
    </source>
</evidence>
<dbReference type="AlphaFoldDB" id="A0A218XX95"/>
<dbReference type="EMBL" id="PGOL01003139">
    <property type="protein sequence ID" value="PKI42634.1"/>
    <property type="molecule type" value="Genomic_DNA"/>
</dbReference>
<evidence type="ECO:0000313" key="4">
    <source>
        <dbReference type="Proteomes" id="UP000197138"/>
    </source>
</evidence>
<feature type="compositionally biased region" description="Basic and acidic residues" evidence="1">
    <location>
        <begin position="129"/>
        <end position="141"/>
    </location>
</feature>
<evidence type="ECO:0000313" key="3">
    <source>
        <dbReference type="EMBL" id="PKI42634.1"/>
    </source>
</evidence>
<reference evidence="4" key="1">
    <citation type="journal article" date="2017" name="Plant J.">
        <title>The pomegranate (Punica granatum L.) genome and the genomics of punicalagin biosynthesis.</title>
        <authorList>
            <person name="Qin G."/>
            <person name="Xu C."/>
            <person name="Ming R."/>
            <person name="Tang H."/>
            <person name="Guyot R."/>
            <person name="Kramer E.M."/>
            <person name="Hu Y."/>
            <person name="Yi X."/>
            <person name="Qi Y."/>
            <person name="Xu X."/>
            <person name="Gao Z."/>
            <person name="Pan H."/>
            <person name="Jian J."/>
            <person name="Tian Y."/>
            <person name="Yue Z."/>
            <person name="Xu Y."/>
        </authorList>
    </citation>
    <scope>NUCLEOTIDE SEQUENCE [LARGE SCALE GENOMIC DNA]</scope>
    <source>
        <strain evidence="4">cv. Dabenzi</strain>
    </source>
</reference>
<evidence type="ECO:0000313" key="5">
    <source>
        <dbReference type="Proteomes" id="UP000233551"/>
    </source>
</evidence>
<dbReference type="PANTHER" id="PTHR33052">
    <property type="entry name" value="DUF4228 DOMAIN PROTEIN-RELATED"/>
    <property type="match status" value="1"/>
</dbReference>
<organism evidence="2 4">
    <name type="scientific">Punica granatum</name>
    <name type="common">Pomegranate</name>
    <dbReference type="NCBI Taxonomy" id="22663"/>
    <lineage>
        <taxon>Eukaryota</taxon>
        <taxon>Viridiplantae</taxon>
        <taxon>Streptophyta</taxon>
        <taxon>Embryophyta</taxon>
        <taxon>Tracheophyta</taxon>
        <taxon>Spermatophyta</taxon>
        <taxon>Magnoliopsida</taxon>
        <taxon>eudicotyledons</taxon>
        <taxon>Gunneridae</taxon>
        <taxon>Pentapetalae</taxon>
        <taxon>rosids</taxon>
        <taxon>malvids</taxon>
        <taxon>Myrtales</taxon>
        <taxon>Lythraceae</taxon>
        <taxon>Punica</taxon>
    </lineage>
</organism>
<dbReference type="Proteomes" id="UP000197138">
    <property type="component" value="Unassembled WGS sequence"/>
</dbReference>
<accession>A0A218XX95</accession>
<gene>
    <name evidence="2" type="ORF">CDL15_Pgr024425</name>
    <name evidence="3" type="ORF">CRG98_036916</name>
</gene>
<dbReference type="Proteomes" id="UP000233551">
    <property type="component" value="Unassembled WGS sequence"/>
</dbReference>
<comment type="caution">
    <text evidence="2">The sequence shown here is derived from an EMBL/GenBank/DDBJ whole genome shotgun (WGS) entry which is preliminary data.</text>
</comment>
<dbReference type="EMBL" id="MTKT01000666">
    <property type="protein sequence ID" value="OWM89677.1"/>
    <property type="molecule type" value="Genomic_DNA"/>
</dbReference>
<name>A0A218XX95_PUNGR</name>
<proteinExistence type="predicted"/>